<accession>A0A812PNG5</accession>
<dbReference type="EMBL" id="CAJNDS010002145">
    <property type="protein sequence ID" value="CAE7350149.1"/>
    <property type="molecule type" value="Genomic_DNA"/>
</dbReference>
<protein>
    <recommendedName>
        <fullName evidence="1">EF-hand domain-containing protein</fullName>
    </recommendedName>
</protein>
<evidence type="ECO:0000259" key="1">
    <source>
        <dbReference type="PROSITE" id="PS50222"/>
    </source>
</evidence>
<feature type="domain" description="EF-hand" evidence="1">
    <location>
        <begin position="91"/>
        <end position="115"/>
    </location>
</feature>
<proteinExistence type="predicted"/>
<organism evidence="2 3">
    <name type="scientific">Symbiodinium natans</name>
    <dbReference type="NCBI Taxonomy" id="878477"/>
    <lineage>
        <taxon>Eukaryota</taxon>
        <taxon>Sar</taxon>
        <taxon>Alveolata</taxon>
        <taxon>Dinophyceae</taxon>
        <taxon>Suessiales</taxon>
        <taxon>Symbiodiniaceae</taxon>
        <taxon>Symbiodinium</taxon>
    </lineage>
</organism>
<dbReference type="PROSITE" id="PS00018">
    <property type="entry name" value="EF_HAND_1"/>
    <property type="match status" value="1"/>
</dbReference>
<dbReference type="InterPro" id="IPR018247">
    <property type="entry name" value="EF_Hand_1_Ca_BS"/>
</dbReference>
<dbReference type="Proteomes" id="UP000604046">
    <property type="component" value="Unassembled WGS sequence"/>
</dbReference>
<dbReference type="InterPro" id="IPR002048">
    <property type="entry name" value="EF_hand_dom"/>
</dbReference>
<dbReference type="OrthoDB" id="10257659at2759"/>
<keyword evidence="3" id="KW-1185">Reference proteome</keyword>
<dbReference type="GO" id="GO:0005509">
    <property type="term" value="F:calcium ion binding"/>
    <property type="evidence" value="ECO:0007669"/>
    <property type="project" value="InterPro"/>
</dbReference>
<evidence type="ECO:0000313" key="3">
    <source>
        <dbReference type="Proteomes" id="UP000604046"/>
    </source>
</evidence>
<comment type="caution">
    <text evidence="2">The sequence shown here is derived from an EMBL/GenBank/DDBJ whole genome shotgun (WGS) entry which is preliminary data.</text>
</comment>
<reference evidence="2" key="1">
    <citation type="submission" date="2021-02" db="EMBL/GenBank/DDBJ databases">
        <authorList>
            <person name="Dougan E. K."/>
            <person name="Rhodes N."/>
            <person name="Thang M."/>
            <person name="Chan C."/>
        </authorList>
    </citation>
    <scope>NUCLEOTIDE SEQUENCE</scope>
</reference>
<evidence type="ECO:0000313" key="2">
    <source>
        <dbReference type="EMBL" id="CAE7350149.1"/>
    </source>
</evidence>
<sequence length="268" mass="30672">MGANGSVRRSKTAMSYLMNEFNRLKSHGVDGEAVWGEWFAASLVSTNANGASLPQAQTHVEEPVLTLATLQRLVTPEDLSLDFRHIATLWKLDSNRDGVVTFEELVTFAEFCNEQRMMLGDLELSQKLKALCVMEMIADVCDEDGQDIFVDWMLKLVAQDMSPRPFRMMRIPVDTEDTGRPGRPTFYVHMDVVMNLYNLLKPCQISSHTNMQDFVDLLHQIGESMNLQPLMIKDLDEWVPLEVVYHWLKRFVSAFTDLYKELGLFIDT</sequence>
<dbReference type="AlphaFoldDB" id="A0A812PNG5"/>
<gene>
    <name evidence="2" type="ORF">SNAT2548_LOCUS18417</name>
</gene>
<dbReference type="PROSITE" id="PS50222">
    <property type="entry name" value="EF_HAND_2"/>
    <property type="match status" value="1"/>
</dbReference>
<name>A0A812PNG5_9DINO</name>